<name>A0A9P5VPV0_9FUNG</name>
<dbReference type="PANTHER" id="PTHR46825:SF15">
    <property type="entry name" value="BETA-LACTAMASE-RELATED DOMAIN-CONTAINING PROTEIN"/>
    <property type="match status" value="1"/>
</dbReference>
<dbReference type="EMBL" id="JAAAUY010000096">
    <property type="protein sequence ID" value="KAF9335527.1"/>
    <property type="molecule type" value="Genomic_DNA"/>
</dbReference>
<dbReference type="Gene3D" id="3.40.710.10">
    <property type="entry name" value="DD-peptidase/beta-lactamase superfamily"/>
    <property type="match status" value="1"/>
</dbReference>
<dbReference type="SUPFAM" id="SSF56601">
    <property type="entry name" value="beta-lactamase/transpeptidase-like"/>
    <property type="match status" value="1"/>
</dbReference>
<proteinExistence type="inferred from homology"/>
<organism evidence="3 4">
    <name type="scientific">Podila minutissima</name>
    <dbReference type="NCBI Taxonomy" id="64525"/>
    <lineage>
        <taxon>Eukaryota</taxon>
        <taxon>Fungi</taxon>
        <taxon>Fungi incertae sedis</taxon>
        <taxon>Mucoromycota</taxon>
        <taxon>Mortierellomycotina</taxon>
        <taxon>Mortierellomycetes</taxon>
        <taxon>Mortierellales</taxon>
        <taxon>Mortierellaceae</taxon>
        <taxon>Podila</taxon>
    </lineage>
</organism>
<dbReference type="InterPro" id="IPR012338">
    <property type="entry name" value="Beta-lactam/transpept-like"/>
</dbReference>
<comment type="similarity">
    <text evidence="1">Belongs to the peptidase S12 family.</text>
</comment>
<comment type="caution">
    <text evidence="3">The sequence shown here is derived from an EMBL/GenBank/DDBJ whole genome shotgun (WGS) entry which is preliminary data.</text>
</comment>
<sequence>MAPFPIYKEQLAREPDTVFRLAPRGNTTAILAQLRADMEFARNQTGIPGMSVAVIHKGKLIFVEGFGKRNKKDPFTPEAFTVTTVGELIVEGKLDWDTTPVNTYLPEFETIDPVVTSQLTSKDLLSLRTLAVGTADVRNLIKRIRYVEVKSKLGVLTNYNNIMYCVVGEAAAKVAGIPFTKLVRNKVLKPLGLSNTGFSMSEMAKKPNFAVPFQAASHEDAVADRFTELPLDGASDLSTAAGDILSEGMVDGKQVLSKAGIAATLTSKTVYAGYVRHPDFAPLAQYIMGWVLNQYKGNNIFEQGGYHFGYVTNLALFQNAELVVAHVINAGTTGLPM</sequence>
<dbReference type="Pfam" id="PF00144">
    <property type="entry name" value="Beta-lactamase"/>
    <property type="match status" value="1"/>
</dbReference>
<reference evidence="3" key="1">
    <citation type="journal article" date="2020" name="Fungal Divers.">
        <title>Resolving the Mortierellaceae phylogeny through synthesis of multi-gene phylogenetics and phylogenomics.</title>
        <authorList>
            <person name="Vandepol N."/>
            <person name="Liber J."/>
            <person name="Desiro A."/>
            <person name="Na H."/>
            <person name="Kennedy M."/>
            <person name="Barry K."/>
            <person name="Grigoriev I.V."/>
            <person name="Miller A.N."/>
            <person name="O'Donnell K."/>
            <person name="Stajich J.E."/>
            <person name="Bonito G."/>
        </authorList>
    </citation>
    <scope>NUCLEOTIDE SEQUENCE</scope>
    <source>
        <strain evidence="3">NVP1</strain>
    </source>
</reference>
<evidence type="ECO:0000259" key="2">
    <source>
        <dbReference type="Pfam" id="PF00144"/>
    </source>
</evidence>
<dbReference type="InterPro" id="IPR050491">
    <property type="entry name" value="AmpC-like"/>
</dbReference>
<dbReference type="AlphaFoldDB" id="A0A9P5VPV0"/>
<dbReference type="InterPro" id="IPR001466">
    <property type="entry name" value="Beta-lactam-related"/>
</dbReference>
<evidence type="ECO:0000313" key="4">
    <source>
        <dbReference type="Proteomes" id="UP000696485"/>
    </source>
</evidence>
<evidence type="ECO:0000256" key="1">
    <source>
        <dbReference type="ARBA" id="ARBA00038215"/>
    </source>
</evidence>
<keyword evidence="4" id="KW-1185">Reference proteome</keyword>
<accession>A0A9P5VPV0</accession>
<gene>
    <name evidence="3" type="ORF">BG006_011298</name>
</gene>
<feature type="domain" description="Beta-lactamase-related" evidence="2">
    <location>
        <begin position="39"/>
        <end position="331"/>
    </location>
</feature>
<dbReference type="Proteomes" id="UP000696485">
    <property type="component" value="Unassembled WGS sequence"/>
</dbReference>
<evidence type="ECO:0000313" key="3">
    <source>
        <dbReference type="EMBL" id="KAF9335527.1"/>
    </source>
</evidence>
<protein>
    <recommendedName>
        <fullName evidence="2">Beta-lactamase-related domain-containing protein</fullName>
    </recommendedName>
</protein>
<dbReference type="PANTHER" id="PTHR46825">
    <property type="entry name" value="D-ALANYL-D-ALANINE-CARBOXYPEPTIDASE/ENDOPEPTIDASE AMPH"/>
    <property type="match status" value="1"/>
</dbReference>